<dbReference type="EC" id="3.1.26.5" evidence="7 8"/>
<dbReference type="PANTHER" id="PTHR33992:SF1">
    <property type="entry name" value="RIBONUCLEASE P PROTEIN COMPONENT"/>
    <property type="match status" value="1"/>
</dbReference>
<accession>A0A917AY26</accession>
<dbReference type="GO" id="GO:0042781">
    <property type="term" value="F:3'-tRNA processing endoribonuclease activity"/>
    <property type="evidence" value="ECO:0007669"/>
    <property type="project" value="TreeGrafter"/>
</dbReference>
<evidence type="ECO:0000256" key="6">
    <source>
        <dbReference type="ARBA" id="ARBA00022884"/>
    </source>
</evidence>
<evidence type="ECO:0000256" key="7">
    <source>
        <dbReference type="HAMAP-Rule" id="MF_00227"/>
    </source>
</evidence>
<dbReference type="InterPro" id="IPR000100">
    <property type="entry name" value="RNase_P"/>
</dbReference>
<evidence type="ECO:0000313" key="9">
    <source>
        <dbReference type="EMBL" id="GGE83213.1"/>
    </source>
</evidence>
<reference evidence="9" key="1">
    <citation type="journal article" date="2014" name="Int. J. Syst. Evol. Microbiol.">
        <title>Complete genome sequence of Corynebacterium casei LMG S-19264T (=DSM 44701T), isolated from a smear-ripened cheese.</title>
        <authorList>
            <consortium name="US DOE Joint Genome Institute (JGI-PGF)"/>
            <person name="Walter F."/>
            <person name="Albersmeier A."/>
            <person name="Kalinowski J."/>
            <person name="Ruckert C."/>
        </authorList>
    </citation>
    <scope>NUCLEOTIDE SEQUENCE</scope>
    <source>
        <strain evidence="9">CGMCC 1.12698</strain>
    </source>
</reference>
<dbReference type="GO" id="GO:0004526">
    <property type="term" value="F:ribonuclease P activity"/>
    <property type="evidence" value="ECO:0007669"/>
    <property type="project" value="UniProtKB-UniRule"/>
</dbReference>
<keyword evidence="2 7" id="KW-0819">tRNA processing</keyword>
<sequence>MRKKNRVKRNEDFTAVFQKGKSIANRQFVIYQLPKVEQVGFRLGISVSKKLGNAVTRNHIKRYIRQVFTECKTEIKGQRDYVIIARKPCVELTYEEFYKSLLHALKKAESIEGKRG</sequence>
<dbReference type="InterPro" id="IPR014721">
    <property type="entry name" value="Ribsml_uS5_D2-typ_fold_subgr"/>
</dbReference>
<keyword evidence="10" id="KW-1185">Reference proteome</keyword>
<dbReference type="RefSeq" id="WP_188389882.1">
    <property type="nucleotide sequence ID" value="NZ_BMFK01000005.1"/>
</dbReference>
<dbReference type="FunFam" id="3.30.230.10:FF:000021">
    <property type="entry name" value="Ribonuclease P protein component"/>
    <property type="match status" value="1"/>
</dbReference>
<dbReference type="GO" id="GO:0001682">
    <property type="term" value="P:tRNA 5'-leader removal"/>
    <property type="evidence" value="ECO:0007669"/>
    <property type="project" value="UniProtKB-UniRule"/>
</dbReference>
<evidence type="ECO:0000256" key="4">
    <source>
        <dbReference type="ARBA" id="ARBA00022759"/>
    </source>
</evidence>
<keyword evidence="4 7" id="KW-0255">Endonuclease</keyword>
<dbReference type="PANTHER" id="PTHR33992">
    <property type="entry name" value="RIBONUCLEASE P PROTEIN COMPONENT"/>
    <property type="match status" value="1"/>
</dbReference>
<comment type="function">
    <text evidence="1 7">RNaseP catalyzes the removal of the 5'-leader sequence from pre-tRNA to produce the mature 5'-terminus. It can also cleave other RNA substrates such as 4.5S RNA. The protein component plays an auxiliary but essential role in vivo by binding to the 5'-leader sequence and broadening the substrate specificity of the ribozyme.</text>
</comment>
<keyword evidence="6 7" id="KW-0694">RNA-binding</keyword>
<keyword evidence="5 7" id="KW-0378">Hydrolase</keyword>
<reference evidence="9" key="2">
    <citation type="submission" date="2020-09" db="EMBL/GenBank/DDBJ databases">
        <authorList>
            <person name="Sun Q."/>
            <person name="Zhou Y."/>
        </authorList>
    </citation>
    <scope>NUCLEOTIDE SEQUENCE</scope>
    <source>
        <strain evidence="9">CGMCC 1.12698</strain>
    </source>
</reference>
<dbReference type="EMBL" id="BMFK01000005">
    <property type="protein sequence ID" value="GGE83213.1"/>
    <property type="molecule type" value="Genomic_DNA"/>
</dbReference>
<dbReference type="SUPFAM" id="SSF54211">
    <property type="entry name" value="Ribosomal protein S5 domain 2-like"/>
    <property type="match status" value="1"/>
</dbReference>
<dbReference type="GO" id="GO:0030677">
    <property type="term" value="C:ribonuclease P complex"/>
    <property type="evidence" value="ECO:0007669"/>
    <property type="project" value="TreeGrafter"/>
</dbReference>
<comment type="subunit">
    <text evidence="7">Consists of a catalytic RNA component (M1 or rnpB) and a protein subunit.</text>
</comment>
<dbReference type="GO" id="GO:0000049">
    <property type="term" value="F:tRNA binding"/>
    <property type="evidence" value="ECO:0007669"/>
    <property type="project" value="UniProtKB-UniRule"/>
</dbReference>
<evidence type="ECO:0000256" key="8">
    <source>
        <dbReference type="NCBIfam" id="TIGR00188"/>
    </source>
</evidence>
<keyword evidence="3 7" id="KW-0540">Nuclease</keyword>
<dbReference type="NCBIfam" id="TIGR00188">
    <property type="entry name" value="rnpA"/>
    <property type="match status" value="1"/>
</dbReference>
<dbReference type="Gene3D" id="3.30.230.10">
    <property type="match status" value="1"/>
</dbReference>
<comment type="caution">
    <text evidence="9">The sequence shown here is derived from an EMBL/GenBank/DDBJ whole genome shotgun (WGS) entry which is preliminary data.</text>
</comment>
<dbReference type="InterPro" id="IPR020568">
    <property type="entry name" value="Ribosomal_Su5_D2-typ_SF"/>
</dbReference>
<evidence type="ECO:0000256" key="3">
    <source>
        <dbReference type="ARBA" id="ARBA00022722"/>
    </source>
</evidence>
<comment type="similarity">
    <text evidence="7">Belongs to the RnpA family.</text>
</comment>
<evidence type="ECO:0000256" key="1">
    <source>
        <dbReference type="ARBA" id="ARBA00002663"/>
    </source>
</evidence>
<evidence type="ECO:0000256" key="5">
    <source>
        <dbReference type="ARBA" id="ARBA00022801"/>
    </source>
</evidence>
<evidence type="ECO:0000313" key="10">
    <source>
        <dbReference type="Proteomes" id="UP000605259"/>
    </source>
</evidence>
<organism evidence="9 10">
    <name type="scientific">Priestia taiwanensis</name>
    <dbReference type="NCBI Taxonomy" id="1347902"/>
    <lineage>
        <taxon>Bacteria</taxon>
        <taxon>Bacillati</taxon>
        <taxon>Bacillota</taxon>
        <taxon>Bacilli</taxon>
        <taxon>Bacillales</taxon>
        <taxon>Bacillaceae</taxon>
        <taxon>Priestia</taxon>
    </lineage>
</organism>
<comment type="catalytic activity">
    <reaction evidence="7">
        <text>Endonucleolytic cleavage of RNA, removing 5'-extranucleotides from tRNA precursor.</text>
        <dbReference type="EC" id="3.1.26.5"/>
    </reaction>
</comment>
<dbReference type="AlphaFoldDB" id="A0A917AY26"/>
<evidence type="ECO:0000256" key="2">
    <source>
        <dbReference type="ARBA" id="ARBA00022694"/>
    </source>
</evidence>
<gene>
    <name evidence="7 9" type="primary">rnpA</name>
    <name evidence="9" type="ORF">GCM10007140_35970</name>
</gene>
<protein>
    <recommendedName>
        <fullName evidence="7 8">Ribonuclease P protein component</fullName>
        <shortName evidence="7">RNase P protein</shortName>
        <shortName evidence="7">RNaseP protein</shortName>
        <ecNumber evidence="7 8">3.1.26.5</ecNumber>
    </recommendedName>
    <alternativeName>
        <fullName evidence="7">Protein C5</fullName>
    </alternativeName>
</protein>
<dbReference type="Proteomes" id="UP000605259">
    <property type="component" value="Unassembled WGS sequence"/>
</dbReference>
<dbReference type="Pfam" id="PF00825">
    <property type="entry name" value="Ribonuclease_P"/>
    <property type="match status" value="1"/>
</dbReference>
<proteinExistence type="inferred from homology"/>
<name>A0A917AY26_9BACI</name>
<dbReference type="HAMAP" id="MF_00227">
    <property type="entry name" value="RNase_P"/>
    <property type="match status" value="1"/>
</dbReference>